<dbReference type="EMBL" id="JBBPIX010000011">
    <property type="protein sequence ID" value="MEK6466064.1"/>
    <property type="molecule type" value="Genomic_DNA"/>
</dbReference>
<evidence type="ECO:0000313" key="1">
    <source>
        <dbReference type="EMBL" id="MEK6466064.1"/>
    </source>
</evidence>
<gene>
    <name evidence="1" type="ORF">WG925_20180</name>
</gene>
<dbReference type="Proteomes" id="UP001367513">
    <property type="component" value="Unassembled WGS sequence"/>
</dbReference>
<dbReference type="RefSeq" id="WP_346103235.1">
    <property type="nucleotide sequence ID" value="NZ_BAAAOD010000019.1"/>
</dbReference>
<reference evidence="1 2" key="1">
    <citation type="submission" date="2024-03" db="EMBL/GenBank/DDBJ databases">
        <title>Draft genome sequence of Pseudonocardia carboxydivorans JCM 14827.</title>
        <authorList>
            <person name="Duangmal K."/>
        </authorList>
    </citation>
    <scope>NUCLEOTIDE SEQUENCE [LARGE SCALE GENOMIC DNA]</scope>
    <source>
        <strain evidence="1 2">JCM 14827</strain>
    </source>
</reference>
<name>A0ABU9AK09_PSEA5</name>
<proteinExistence type="predicted"/>
<evidence type="ECO:0000313" key="2">
    <source>
        <dbReference type="Proteomes" id="UP001367513"/>
    </source>
</evidence>
<accession>A0ABU9AK09</accession>
<evidence type="ECO:0008006" key="3">
    <source>
        <dbReference type="Google" id="ProtNLM"/>
    </source>
</evidence>
<protein>
    <recommendedName>
        <fullName evidence="3">Excreted virulence factor EspC (Type VII ESX diderm)</fullName>
    </recommendedName>
</protein>
<sequence length="110" mass="11175">MTDTGFSVDPTRLTDHSRRVSALAEATAAAVPRWTDLSPDAYGVLGTVLTGALLAPTTIGARQVARGAEALARLAGDLAESAASYRTFDADLTAEVCAVDVGPSPGRSGS</sequence>
<keyword evidence="2" id="KW-1185">Reference proteome</keyword>
<organism evidence="1 2">
    <name type="scientific">Pseudonocardia alni subsp. carboxydivorans</name>
    <dbReference type="NCBI Taxonomy" id="415010"/>
    <lineage>
        <taxon>Bacteria</taxon>
        <taxon>Bacillati</taxon>
        <taxon>Actinomycetota</taxon>
        <taxon>Actinomycetes</taxon>
        <taxon>Pseudonocardiales</taxon>
        <taxon>Pseudonocardiaceae</taxon>
        <taxon>Pseudonocardia</taxon>
    </lineage>
</organism>
<comment type="caution">
    <text evidence="1">The sequence shown here is derived from an EMBL/GenBank/DDBJ whole genome shotgun (WGS) entry which is preliminary data.</text>
</comment>